<keyword evidence="2" id="KW-1185">Reference proteome</keyword>
<dbReference type="Gene3D" id="2.60.120.620">
    <property type="entry name" value="q2cbj1_9rhob like domain"/>
    <property type="match status" value="1"/>
</dbReference>
<organism evidence="1 2">
    <name type="scientific">Paenibacillus baimaensis</name>
    <dbReference type="NCBI Taxonomy" id="2982185"/>
    <lineage>
        <taxon>Bacteria</taxon>
        <taxon>Bacillati</taxon>
        <taxon>Bacillota</taxon>
        <taxon>Bacilli</taxon>
        <taxon>Bacillales</taxon>
        <taxon>Paenibacillaceae</taxon>
        <taxon>Paenibacillus</taxon>
    </lineage>
</organism>
<dbReference type="Proteomes" id="UP001652445">
    <property type="component" value="Unassembled WGS sequence"/>
</dbReference>
<gene>
    <name evidence="1" type="ORF">OB236_17545</name>
</gene>
<evidence type="ECO:0000313" key="1">
    <source>
        <dbReference type="EMBL" id="MCU6793910.1"/>
    </source>
</evidence>
<proteinExistence type="predicted"/>
<dbReference type="PANTHER" id="PTHR20883:SF46">
    <property type="entry name" value="PHYTANOYL-COA HYDROXYLASE"/>
    <property type="match status" value="1"/>
</dbReference>
<keyword evidence="1" id="KW-0560">Oxidoreductase</keyword>
<dbReference type="PANTHER" id="PTHR20883">
    <property type="entry name" value="PHYTANOYL-COA DIOXYGENASE DOMAIN CONTAINING 1"/>
    <property type="match status" value="1"/>
</dbReference>
<dbReference type="Pfam" id="PF05721">
    <property type="entry name" value="PhyH"/>
    <property type="match status" value="1"/>
</dbReference>
<dbReference type="EMBL" id="JAOQIO010000069">
    <property type="protein sequence ID" value="MCU6793910.1"/>
    <property type="molecule type" value="Genomic_DNA"/>
</dbReference>
<evidence type="ECO:0000313" key="2">
    <source>
        <dbReference type="Proteomes" id="UP001652445"/>
    </source>
</evidence>
<dbReference type="InterPro" id="IPR008775">
    <property type="entry name" value="Phytyl_CoA_dOase-like"/>
</dbReference>
<keyword evidence="1" id="KW-0223">Dioxygenase</keyword>
<comment type="caution">
    <text evidence="1">The sequence shown here is derived from an EMBL/GenBank/DDBJ whole genome shotgun (WGS) entry which is preliminary data.</text>
</comment>
<protein>
    <submittedName>
        <fullName evidence="1">Phytanoyl-CoA dioxygenase family protein</fullName>
    </submittedName>
</protein>
<dbReference type="GO" id="GO:0051213">
    <property type="term" value="F:dioxygenase activity"/>
    <property type="evidence" value="ECO:0007669"/>
    <property type="project" value="UniProtKB-KW"/>
</dbReference>
<dbReference type="SUPFAM" id="SSF51197">
    <property type="entry name" value="Clavaminate synthase-like"/>
    <property type="match status" value="1"/>
</dbReference>
<sequence>METVPALYNYATEEEVALAERINATMYRYDNPATNHIDSLANVTEADIADFWKQGYMVVDNVFNQEEVNTSLEAIMDIILERVKGPQLQFVKPRDQLKNDFEKELAIRKIERFVEHDPRLHHLAYHEGMMQLLSSLFTDTPKLVQQQGILKPPHGGAEKPWHQDMAYGNLTYEKPVIGVWIALDPAGADNGCMHVIPRSHMEGPVPHYAVRDWQVCDTSVRVEQDVIVPLAPGGVLIFHGMTLHGTPPNFSEKRRRSLQFHYAPETAVKMSPKEYKRWFTNEMTKAEC</sequence>
<name>A0ABT2UGZ8_9BACL</name>
<dbReference type="RefSeq" id="WP_262685142.1">
    <property type="nucleotide sequence ID" value="NZ_JAOQIO010000069.1"/>
</dbReference>
<accession>A0ABT2UGZ8</accession>
<reference evidence="1 2" key="1">
    <citation type="submission" date="2022-09" db="EMBL/GenBank/DDBJ databases">
        <authorList>
            <person name="Han X.L."/>
            <person name="Wang Q."/>
            <person name="Lu T."/>
        </authorList>
    </citation>
    <scope>NUCLEOTIDE SEQUENCE [LARGE SCALE GENOMIC DNA]</scope>
    <source>
        <strain evidence="1 2">WQ 127069</strain>
    </source>
</reference>